<keyword evidence="3" id="KW-1185">Reference proteome</keyword>
<feature type="region of interest" description="Disordered" evidence="1">
    <location>
        <begin position="78"/>
        <end position="101"/>
    </location>
</feature>
<gene>
    <name evidence="2" type="ORF">BDZ94DRAFT_1310773</name>
</gene>
<evidence type="ECO:0000313" key="2">
    <source>
        <dbReference type="EMBL" id="KAF9461188.1"/>
    </source>
</evidence>
<name>A0A9P5Y2M8_9AGAR</name>
<feature type="region of interest" description="Disordered" evidence="1">
    <location>
        <begin position="1"/>
        <end position="63"/>
    </location>
</feature>
<feature type="compositionally biased region" description="Basic and acidic residues" evidence="1">
    <location>
        <begin position="10"/>
        <end position="22"/>
    </location>
</feature>
<protein>
    <submittedName>
        <fullName evidence="2">Uncharacterized protein</fullName>
    </submittedName>
</protein>
<sequence length="124" mass="13580">MRNAQSSMSRNKELNRKEKHAYPADSISLTPSLITQLKQRPSRGKSAAQVPRPATQSPLENVPQLACPSLSQVFTDSTALSDGTPAAFLPPSTPAQATHPAWCSPPFVQDTQHVLYNRRDIEES</sequence>
<accession>A0A9P5Y2M8</accession>
<evidence type="ECO:0000256" key="1">
    <source>
        <dbReference type="SAM" id="MobiDB-lite"/>
    </source>
</evidence>
<reference evidence="2" key="1">
    <citation type="submission" date="2020-11" db="EMBL/GenBank/DDBJ databases">
        <authorList>
            <consortium name="DOE Joint Genome Institute"/>
            <person name="Ahrendt S."/>
            <person name="Riley R."/>
            <person name="Andreopoulos W."/>
            <person name="Labutti K."/>
            <person name="Pangilinan J."/>
            <person name="Ruiz-Duenas F.J."/>
            <person name="Barrasa J.M."/>
            <person name="Sanchez-Garcia M."/>
            <person name="Camarero S."/>
            <person name="Miyauchi S."/>
            <person name="Serrano A."/>
            <person name="Linde D."/>
            <person name="Babiker R."/>
            <person name="Drula E."/>
            <person name="Ayuso-Fernandez I."/>
            <person name="Pacheco R."/>
            <person name="Padilla G."/>
            <person name="Ferreira P."/>
            <person name="Barriuso J."/>
            <person name="Kellner H."/>
            <person name="Castanera R."/>
            <person name="Alfaro M."/>
            <person name="Ramirez L."/>
            <person name="Pisabarro A.G."/>
            <person name="Kuo A."/>
            <person name="Tritt A."/>
            <person name="Lipzen A."/>
            <person name="He G."/>
            <person name="Yan M."/>
            <person name="Ng V."/>
            <person name="Cullen D."/>
            <person name="Martin F."/>
            <person name="Rosso M.-N."/>
            <person name="Henrissat B."/>
            <person name="Hibbett D."/>
            <person name="Martinez A.T."/>
            <person name="Grigoriev I.V."/>
        </authorList>
    </citation>
    <scope>NUCLEOTIDE SEQUENCE</scope>
    <source>
        <strain evidence="2">CBS 247.69</strain>
    </source>
</reference>
<dbReference type="AlphaFoldDB" id="A0A9P5Y2M8"/>
<comment type="caution">
    <text evidence="2">The sequence shown here is derived from an EMBL/GenBank/DDBJ whole genome shotgun (WGS) entry which is preliminary data.</text>
</comment>
<dbReference type="EMBL" id="MU150287">
    <property type="protein sequence ID" value="KAF9461188.1"/>
    <property type="molecule type" value="Genomic_DNA"/>
</dbReference>
<organism evidence="2 3">
    <name type="scientific">Collybia nuda</name>
    <dbReference type="NCBI Taxonomy" id="64659"/>
    <lineage>
        <taxon>Eukaryota</taxon>
        <taxon>Fungi</taxon>
        <taxon>Dikarya</taxon>
        <taxon>Basidiomycota</taxon>
        <taxon>Agaricomycotina</taxon>
        <taxon>Agaricomycetes</taxon>
        <taxon>Agaricomycetidae</taxon>
        <taxon>Agaricales</taxon>
        <taxon>Tricholomatineae</taxon>
        <taxon>Clitocybaceae</taxon>
        <taxon>Collybia</taxon>
    </lineage>
</organism>
<dbReference type="Proteomes" id="UP000807353">
    <property type="component" value="Unassembled WGS sequence"/>
</dbReference>
<evidence type="ECO:0000313" key="3">
    <source>
        <dbReference type="Proteomes" id="UP000807353"/>
    </source>
</evidence>
<feature type="compositionally biased region" description="Polar residues" evidence="1">
    <location>
        <begin position="27"/>
        <end position="39"/>
    </location>
</feature>
<proteinExistence type="predicted"/>